<dbReference type="GO" id="GO:0051536">
    <property type="term" value="F:iron-sulfur cluster binding"/>
    <property type="evidence" value="ECO:0007669"/>
    <property type="project" value="UniProtKB-KW"/>
</dbReference>
<dbReference type="InterPro" id="IPR006158">
    <property type="entry name" value="Cobalamin-bd"/>
</dbReference>
<dbReference type="SUPFAM" id="SSF102114">
    <property type="entry name" value="Radical SAM enzymes"/>
    <property type="match status" value="1"/>
</dbReference>
<comment type="cofactor">
    <cofactor evidence="1">
        <name>[4Fe-4S] cluster</name>
        <dbReference type="ChEBI" id="CHEBI:49883"/>
    </cofactor>
</comment>
<evidence type="ECO:0000313" key="9">
    <source>
        <dbReference type="EMBL" id="SJZ67564.1"/>
    </source>
</evidence>
<evidence type="ECO:0000256" key="4">
    <source>
        <dbReference type="ARBA" id="ARBA00022691"/>
    </source>
</evidence>
<organism evidence="9 10">
    <name type="scientific">Carboxydocella sporoproducens DSM 16521</name>
    <dbReference type="NCBI Taxonomy" id="1121270"/>
    <lineage>
        <taxon>Bacteria</taxon>
        <taxon>Bacillati</taxon>
        <taxon>Bacillota</taxon>
        <taxon>Clostridia</taxon>
        <taxon>Eubacteriales</taxon>
        <taxon>Clostridiales Family XVI. Incertae Sedis</taxon>
        <taxon>Carboxydocella</taxon>
    </lineage>
</organism>
<keyword evidence="4" id="KW-0949">S-adenosyl-L-methionine</keyword>
<dbReference type="InterPro" id="IPR036724">
    <property type="entry name" value="Cobalamin-bd_sf"/>
</dbReference>
<evidence type="ECO:0000256" key="2">
    <source>
        <dbReference type="ARBA" id="ARBA00022603"/>
    </source>
</evidence>
<reference evidence="10" key="1">
    <citation type="submission" date="2017-02" db="EMBL/GenBank/DDBJ databases">
        <authorList>
            <person name="Varghese N."/>
            <person name="Submissions S."/>
        </authorList>
    </citation>
    <scope>NUCLEOTIDE SEQUENCE [LARGE SCALE GENOMIC DNA]</scope>
    <source>
        <strain evidence="10">DSM 16521</strain>
    </source>
</reference>
<gene>
    <name evidence="9" type="ORF">SAMN02745885_00638</name>
</gene>
<dbReference type="InterPro" id="IPR026447">
    <property type="entry name" value="B12_SAM_Ta0216"/>
</dbReference>
<evidence type="ECO:0000313" key="10">
    <source>
        <dbReference type="Proteomes" id="UP000189933"/>
    </source>
</evidence>
<dbReference type="InterPro" id="IPR007197">
    <property type="entry name" value="rSAM"/>
</dbReference>
<dbReference type="OrthoDB" id="9801424at2"/>
<dbReference type="Pfam" id="PF02310">
    <property type="entry name" value="B12-binding"/>
    <property type="match status" value="1"/>
</dbReference>
<evidence type="ECO:0000256" key="3">
    <source>
        <dbReference type="ARBA" id="ARBA00022679"/>
    </source>
</evidence>
<evidence type="ECO:0000259" key="8">
    <source>
        <dbReference type="PROSITE" id="PS51332"/>
    </source>
</evidence>
<evidence type="ECO:0000256" key="5">
    <source>
        <dbReference type="ARBA" id="ARBA00022723"/>
    </source>
</evidence>
<dbReference type="SFLD" id="SFLDS00029">
    <property type="entry name" value="Radical_SAM"/>
    <property type="match status" value="1"/>
</dbReference>
<dbReference type="PANTHER" id="PTHR43409">
    <property type="entry name" value="ANAEROBIC MAGNESIUM-PROTOPORPHYRIN IX MONOMETHYL ESTER CYCLASE-RELATED"/>
    <property type="match status" value="1"/>
</dbReference>
<dbReference type="Proteomes" id="UP000189933">
    <property type="component" value="Unassembled WGS sequence"/>
</dbReference>
<dbReference type="PANTHER" id="PTHR43409:SF7">
    <property type="entry name" value="BLL1977 PROTEIN"/>
    <property type="match status" value="1"/>
</dbReference>
<evidence type="ECO:0000256" key="1">
    <source>
        <dbReference type="ARBA" id="ARBA00001966"/>
    </source>
</evidence>
<dbReference type="SFLD" id="SFLDF00326">
    <property type="entry name" value="5''-pyrrole_methytransferase"/>
    <property type="match status" value="1"/>
</dbReference>
<dbReference type="InterPro" id="IPR034466">
    <property type="entry name" value="Methyltransferase_Class_B"/>
</dbReference>
<dbReference type="AlphaFoldDB" id="A0A1T4MLB7"/>
<dbReference type="SUPFAM" id="SSF52242">
    <property type="entry name" value="Cobalamin (vitamin B12)-binding domain"/>
    <property type="match status" value="1"/>
</dbReference>
<dbReference type="InterPro" id="IPR051198">
    <property type="entry name" value="BchE-like"/>
</dbReference>
<dbReference type="GO" id="GO:0003824">
    <property type="term" value="F:catalytic activity"/>
    <property type="evidence" value="ECO:0007669"/>
    <property type="project" value="InterPro"/>
</dbReference>
<dbReference type="Gene3D" id="3.40.50.280">
    <property type="entry name" value="Cobalamin-binding domain"/>
    <property type="match status" value="1"/>
</dbReference>
<dbReference type="InterPro" id="IPR058240">
    <property type="entry name" value="rSAM_sf"/>
</dbReference>
<keyword evidence="7" id="KW-0411">Iron-sulfur</keyword>
<keyword evidence="3" id="KW-0808">Transferase</keyword>
<evidence type="ECO:0000256" key="7">
    <source>
        <dbReference type="ARBA" id="ARBA00023014"/>
    </source>
</evidence>
<name>A0A1T4MLB7_9FIRM</name>
<dbReference type="GO" id="GO:0046872">
    <property type="term" value="F:metal ion binding"/>
    <property type="evidence" value="ECO:0007669"/>
    <property type="project" value="UniProtKB-KW"/>
</dbReference>
<dbReference type="InterPro" id="IPR013785">
    <property type="entry name" value="Aldolase_TIM"/>
</dbReference>
<dbReference type="NCBIfam" id="TIGR04190">
    <property type="entry name" value="B12_SAM_Ta0216"/>
    <property type="match status" value="1"/>
</dbReference>
<proteinExistence type="predicted"/>
<dbReference type="Gene3D" id="3.20.20.70">
    <property type="entry name" value="Aldolase class I"/>
    <property type="match status" value="1"/>
</dbReference>
<sequence>MKRLFSTDVVFLHAPSVYDFRRDTIFFGPISDVVPSSPAFEMYPMGITSLAETLEKNGYNVRIVNLAYLMLRDPDFDPEKLIARLKPRLFAIDLHWLPHAHGSLEVAQLCKKYHPDIPVAFGGLSSSYYHEELISYPYVDFVLRGDSTEEPMRQLVSSLRQGQADFSSIPNLTWKKPDGQPVVNPLTWIPDNLDYTTIPSYRYVMGSVFKYGSLHNTMPYLDWLSYPITALLTARGCTQNCSICGGSRSAYARICGRQKPAYRSPKALVEDIRFIKSFGKAPIFILHDIRQAGMDYAREFFGLLKKERIPNELIIELFFPADEEYFRLISESVPRFSLELTIETHEEHLRRLNGKFKCSNAAVEATIAAALKYNCRKIDLFFMTGIPGQTYQSALASIDYCRQLLEKFNGDKRLSLFIAPLAPFLDPGSPAFENPEKYGYIKHCQTLEDHRQALTRPSWKHILSYETTTMSRDEIVEATYEAAYRLNELKREYNLIPEEVYEDIRYRITQARQIIAEIDRILLIPDEEVRQLSLQKLKARVAELNRHTICGKDELKWPLRRRFAGLWSLGKLLTMLFLEEVKRVGLRLRGNYDQHPLEMG</sequence>
<feature type="domain" description="B12-binding" evidence="8">
    <location>
        <begin position="30"/>
        <end position="166"/>
    </location>
</feature>
<keyword evidence="2" id="KW-0489">Methyltransferase</keyword>
<dbReference type="CDD" id="cd02068">
    <property type="entry name" value="radical_SAM_B12_BD"/>
    <property type="match status" value="1"/>
</dbReference>
<keyword evidence="6" id="KW-0408">Iron</keyword>
<dbReference type="SFLD" id="SFLDG01123">
    <property type="entry name" value="methyltransferase_(Class_B)"/>
    <property type="match status" value="1"/>
</dbReference>
<dbReference type="GO" id="GO:0031419">
    <property type="term" value="F:cobalamin binding"/>
    <property type="evidence" value="ECO:0007669"/>
    <property type="project" value="InterPro"/>
</dbReference>
<dbReference type="SFLD" id="SFLDG01082">
    <property type="entry name" value="B12-binding_domain_containing"/>
    <property type="match status" value="1"/>
</dbReference>
<dbReference type="InterPro" id="IPR006638">
    <property type="entry name" value="Elp3/MiaA/NifB-like_rSAM"/>
</dbReference>
<protein>
    <submittedName>
        <fullName evidence="9">B12-binding domain/radical SAM domain protein, Ta0216 family</fullName>
    </submittedName>
</protein>
<accession>A0A1T4MLB7</accession>
<evidence type="ECO:0000256" key="6">
    <source>
        <dbReference type="ARBA" id="ARBA00023004"/>
    </source>
</evidence>
<dbReference type="RefSeq" id="WP_078664744.1">
    <property type="nucleotide sequence ID" value="NZ_FUXM01000004.1"/>
</dbReference>
<dbReference type="PROSITE" id="PS51332">
    <property type="entry name" value="B12_BINDING"/>
    <property type="match status" value="1"/>
</dbReference>
<dbReference type="EMBL" id="FUXM01000004">
    <property type="protein sequence ID" value="SJZ67564.1"/>
    <property type="molecule type" value="Genomic_DNA"/>
</dbReference>
<keyword evidence="5" id="KW-0479">Metal-binding</keyword>
<dbReference type="SMART" id="SM00729">
    <property type="entry name" value="Elp3"/>
    <property type="match status" value="1"/>
</dbReference>
<keyword evidence="10" id="KW-1185">Reference proteome</keyword>
<dbReference type="Pfam" id="PF04055">
    <property type="entry name" value="Radical_SAM"/>
    <property type="match status" value="1"/>
</dbReference>